<accession>A0A6B9XZA9</accession>
<evidence type="ECO:0008006" key="3">
    <source>
        <dbReference type="Google" id="ProtNLM"/>
    </source>
</evidence>
<evidence type="ECO:0000313" key="2">
    <source>
        <dbReference type="Proteomes" id="UP000465071"/>
    </source>
</evidence>
<proteinExistence type="predicted"/>
<gene>
    <name evidence="1" type="ORF">CPT_CIP9_069</name>
</gene>
<dbReference type="EMBL" id="MN882610">
    <property type="protein sequence ID" value="QHS01605.1"/>
    <property type="molecule type" value="Genomic_DNA"/>
</dbReference>
<dbReference type="Proteomes" id="UP000465071">
    <property type="component" value="Segment"/>
</dbReference>
<dbReference type="InterPro" id="IPR004885">
    <property type="entry name" value="FRD2"/>
</dbReference>
<sequence>MKEDKVYRIIPSKREQFVDENSCNENMLESIDENGGSFTVLTVHSEGTDRYVTKVRMSNGEVFGEDGDGDTYFEICSSEFEFFEEVKPEGASRGVLEMKLEVDSNNAEEMIELIKKVFNK</sequence>
<evidence type="ECO:0000313" key="1">
    <source>
        <dbReference type="EMBL" id="QHS01605.1"/>
    </source>
</evidence>
<keyword evidence="2" id="KW-1185">Reference proteome</keyword>
<protein>
    <recommendedName>
        <fullName evidence="3">Frd2 domain-containing protein</fullName>
    </recommendedName>
</protein>
<dbReference type="Pfam" id="PF03197">
    <property type="entry name" value="FRD2"/>
    <property type="match status" value="1"/>
</dbReference>
<organism evidence="1 2">
    <name type="scientific">Enterobacter phage vB_EclM_CIP9</name>
    <dbReference type="NCBI Taxonomy" id="2696340"/>
    <lineage>
        <taxon>Viruses</taxon>
        <taxon>Duplodnaviria</taxon>
        <taxon>Heunggongvirae</taxon>
        <taxon>Uroviricota</taxon>
        <taxon>Caudoviricetes</taxon>
        <taxon>Pantevenvirales</taxon>
        <taxon>Straboviridae</taxon>
        <taxon>Tevenvirinae</taxon>
        <taxon>Kanagawavirus</taxon>
        <taxon>Kanagawavirus cipnine</taxon>
    </lineage>
</organism>
<reference evidence="2" key="1">
    <citation type="submission" date="2019-12" db="EMBL/GenBank/DDBJ databases">
        <authorList>
            <person name="Wang K."/>
            <person name="Tamayo M.G."/>
            <person name="Penner T.V."/>
            <person name="Cook B.W.M."/>
            <person name="Court D.A."/>
            <person name="Theriault S.S."/>
        </authorList>
    </citation>
    <scope>NUCLEOTIDE SEQUENCE [LARGE SCALE GENOMIC DNA]</scope>
</reference>
<name>A0A6B9XZA9_9CAUD</name>